<dbReference type="InterPro" id="IPR019273">
    <property type="entry name" value="Lunapark_Znf"/>
</dbReference>
<feature type="transmembrane region" description="Helical" evidence="2">
    <location>
        <begin position="110"/>
        <end position="130"/>
    </location>
</feature>
<protein>
    <recommendedName>
        <fullName evidence="3">Lunapark zinc ribbon domain-containing protein</fullName>
    </recommendedName>
</protein>
<dbReference type="GO" id="GO:0071782">
    <property type="term" value="C:endoplasmic reticulum tubular network"/>
    <property type="evidence" value="ECO:0007669"/>
    <property type="project" value="TreeGrafter"/>
</dbReference>
<dbReference type="EMBL" id="JABFUD020000017">
    <property type="protein sequence ID" value="KAI5067238.1"/>
    <property type="molecule type" value="Genomic_DNA"/>
</dbReference>
<name>A0A9D4Z9H9_ADICA</name>
<accession>A0A9D4Z9H9</accession>
<dbReference type="InterPro" id="IPR040115">
    <property type="entry name" value="Lnp"/>
</dbReference>
<dbReference type="Proteomes" id="UP000886520">
    <property type="component" value="Chromosome 17"/>
</dbReference>
<keyword evidence="2" id="KW-0812">Transmembrane</keyword>
<feature type="domain" description="Lunapark zinc ribbon" evidence="3">
    <location>
        <begin position="275"/>
        <end position="325"/>
    </location>
</feature>
<comment type="caution">
    <text evidence="4">The sequence shown here is derived from an EMBL/GenBank/DDBJ whole genome shotgun (WGS) entry which is preliminary data.</text>
</comment>
<evidence type="ECO:0000256" key="1">
    <source>
        <dbReference type="SAM" id="MobiDB-lite"/>
    </source>
</evidence>
<evidence type="ECO:0000313" key="4">
    <source>
        <dbReference type="EMBL" id="KAI5067238.1"/>
    </source>
</evidence>
<organism evidence="4 5">
    <name type="scientific">Adiantum capillus-veneris</name>
    <name type="common">Maidenhair fern</name>
    <dbReference type="NCBI Taxonomy" id="13818"/>
    <lineage>
        <taxon>Eukaryota</taxon>
        <taxon>Viridiplantae</taxon>
        <taxon>Streptophyta</taxon>
        <taxon>Embryophyta</taxon>
        <taxon>Tracheophyta</taxon>
        <taxon>Polypodiopsida</taxon>
        <taxon>Polypodiidae</taxon>
        <taxon>Polypodiales</taxon>
        <taxon>Pteridineae</taxon>
        <taxon>Pteridaceae</taxon>
        <taxon>Vittarioideae</taxon>
        <taxon>Adiantum</taxon>
    </lineage>
</organism>
<sequence length="414" mass="46247">MAESSPDEDRGKNGAVAKELDPKLKKNILRRSFSILGHLFHRTSREDFERKLQSLSKEEATVHTRMKRRSQTWRKLAQGVIVYSVIMELLILGLAVISTRAPELSWQMRAIRVLPVFVFPVLAILLYTLSAKYYRMRERKDQKTLDRLREERQAKINELKERTNYYLTQQLIQKYDSDPTAKEAAARVLAAKLGAESGLKLASESSQADAVNAALAEAVTMAAGEEAESSGLRRRSSRQRASNSTNQHATSSQGTRYDSWPQSDQSAGKSGGGGWVARLAAMLVGEDPNQCYALICRNCQAHNGLSRKEEFPFITYYCPHCNFLNGPQQLPESEGGNDSKELVVHERILQPAENGLNFPKAREQSFATVDGCSQFCIQEVGPEVSTIVCKLKLSSTGLSNWRLCVVVYPWVAAS</sequence>
<dbReference type="OrthoDB" id="1725934at2759"/>
<evidence type="ECO:0000313" key="5">
    <source>
        <dbReference type="Proteomes" id="UP000886520"/>
    </source>
</evidence>
<dbReference type="PANTHER" id="PTHR22166:SF12">
    <property type="entry name" value="ENDOPLASMIC RETICULUM JUNCTION FORMATION PROTEIN LUNAPARK"/>
    <property type="match status" value="1"/>
</dbReference>
<feature type="region of interest" description="Disordered" evidence="1">
    <location>
        <begin position="225"/>
        <end position="271"/>
    </location>
</feature>
<dbReference type="PANTHER" id="PTHR22166">
    <property type="entry name" value="ENDOPLASMIC RETICULUM JUNCTION FORMATION PROTEIN LUNAPARK"/>
    <property type="match status" value="1"/>
</dbReference>
<reference evidence="4" key="1">
    <citation type="submission" date="2021-01" db="EMBL/GenBank/DDBJ databases">
        <title>Adiantum capillus-veneris genome.</title>
        <authorList>
            <person name="Fang Y."/>
            <person name="Liao Q."/>
        </authorList>
    </citation>
    <scope>NUCLEOTIDE SEQUENCE</scope>
    <source>
        <strain evidence="4">H3</strain>
        <tissue evidence="4">Leaf</tissue>
    </source>
</reference>
<keyword evidence="2" id="KW-0472">Membrane</keyword>
<keyword evidence="2" id="KW-1133">Transmembrane helix</keyword>
<dbReference type="Pfam" id="PF10058">
    <property type="entry name" value="Zn_ribbon_10"/>
    <property type="match status" value="1"/>
</dbReference>
<dbReference type="GO" id="GO:0071786">
    <property type="term" value="P:endoplasmic reticulum tubular network organization"/>
    <property type="evidence" value="ECO:0007669"/>
    <property type="project" value="InterPro"/>
</dbReference>
<feature type="transmembrane region" description="Helical" evidence="2">
    <location>
        <begin position="76"/>
        <end position="98"/>
    </location>
</feature>
<feature type="compositionally biased region" description="Polar residues" evidence="1">
    <location>
        <begin position="245"/>
        <end position="268"/>
    </location>
</feature>
<evidence type="ECO:0000259" key="3">
    <source>
        <dbReference type="Pfam" id="PF10058"/>
    </source>
</evidence>
<keyword evidence="5" id="KW-1185">Reference proteome</keyword>
<gene>
    <name evidence="4" type="ORF">GOP47_0017766</name>
</gene>
<proteinExistence type="predicted"/>
<evidence type="ECO:0000256" key="2">
    <source>
        <dbReference type="SAM" id="Phobius"/>
    </source>
</evidence>
<dbReference type="AlphaFoldDB" id="A0A9D4Z9H9"/>